<reference evidence="1 2" key="1">
    <citation type="submission" date="2016-10" db="EMBL/GenBank/DDBJ databases">
        <title>Lutibacter sp. LPB0138, isolated from marine gastropod.</title>
        <authorList>
            <person name="Kim E."/>
            <person name="Yi H."/>
        </authorList>
    </citation>
    <scope>NUCLEOTIDE SEQUENCE [LARGE SCALE GENOMIC DNA]</scope>
    <source>
        <strain evidence="1 2">LPB0138</strain>
    </source>
</reference>
<dbReference type="OrthoDB" id="679547at2"/>
<dbReference type="Proteomes" id="UP000176050">
    <property type="component" value="Chromosome"/>
</dbReference>
<accession>A0A1D8P9Q1</accession>
<protein>
    <recommendedName>
        <fullName evidence="3">TonB-dependent receptor plug domain-containing protein</fullName>
    </recommendedName>
</protein>
<dbReference type="RefSeq" id="WP_070237465.1">
    <property type="nucleotide sequence ID" value="NZ_CP017478.1"/>
</dbReference>
<sequence>MHLVQSNFHLLKRTTLLLLIITSTLCYSQDVFKDKNLEGSYENYALLPREIAYLHLNKSTYIKGEYLGFSGYVLDKSSKRLSGLTTNLYCVISDKEEKVIKSKLVRVENGITNDLFELDSLFTSGEYIIKAYTNWMKNFNEQNFYAQSFRVIDPDIDSEVSAKIIESNIDAQFLPEGGHLVSDIQNTVGVILKNKLGLGVPMIEGELIDDTDKIITTFKVNQLGIGRFSFTPLLNRNYRIQLSYLNEKHIFNIEDVEPVGIALSLKKRTGSVILSIKTNQTTISQIKDKQYKLAIHNGQTVTESIVIFNKELEINKLISEKDLSSGVNIFTLFDDTNTPIAERLYFNYSGIQFLKSGETTIKKELDSLVITIPFQNIDSEQFNNISISVLPEDTKSYSHHHNLASYSLLQPYVKGTIENAKYYFTDVDRRKEYELDNLLLTQGWSSYSWNTIFNYPPKDNYYFENGIGFKANINKSQTNNFVIHPTGGERPEYIFLSEDEKSFERSGFFTLDGEKISISEVREKGDLKPPSLLLQYFPSQIPELNLAYKYLSIKEPILIKSTNTEKLVSSGFENDGELLDVVELSSNVKQTKIQRIRNKSYGKIDMFGDIERNKNQSLTDYLRQRGYIVSDTQGNLKIYVSDVRSIMLETPSPTVYLDGHQLYELSVLSDYSMDLVDYIDINKHGVGEGIRGGGGTIKIFTDPTKQIVVDNSTTIKEYKVPLTFSNAKKYYAPQYEFYQSDFFYEYGVIGWLPKNSINSDGSYSFKILNTQTSGIKLFIEGITSNGSLISEVITITTN</sequence>
<evidence type="ECO:0000313" key="2">
    <source>
        <dbReference type="Proteomes" id="UP000176050"/>
    </source>
</evidence>
<dbReference type="KEGG" id="lul:LPB138_11785"/>
<proteinExistence type="predicted"/>
<dbReference type="AlphaFoldDB" id="A0A1D8P9Q1"/>
<dbReference type="EMBL" id="CP017478">
    <property type="protein sequence ID" value="AOW21317.1"/>
    <property type="molecule type" value="Genomic_DNA"/>
</dbReference>
<keyword evidence="2" id="KW-1185">Reference proteome</keyword>
<name>A0A1D8P9Q1_9FLAO</name>
<dbReference type="STRING" id="1850246.LPB138_11785"/>
<organism evidence="1 2">
    <name type="scientific">Urechidicola croceus</name>
    <dbReference type="NCBI Taxonomy" id="1850246"/>
    <lineage>
        <taxon>Bacteria</taxon>
        <taxon>Pseudomonadati</taxon>
        <taxon>Bacteroidota</taxon>
        <taxon>Flavobacteriia</taxon>
        <taxon>Flavobacteriales</taxon>
        <taxon>Flavobacteriaceae</taxon>
        <taxon>Urechidicola</taxon>
    </lineage>
</organism>
<evidence type="ECO:0000313" key="1">
    <source>
        <dbReference type="EMBL" id="AOW21317.1"/>
    </source>
</evidence>
<dbReference type="Gene3D" id="2.60.40.1930">
    <property type="match status" value="1"/>
</dbReference>
<gene>
    <name evidence="1" type="ORF">LPB138_11785</name>
</gene>
<evidence type="ECO:0008006" key="3">
    <source>
        <dbReference type="Google" id="ProtNLM"/>
    </source>
</evidence>